<gene>
    <name evidence="3" type="ORF">HGB44_17320</name>
</gene>
<comment type="caution">
    <text evidence="3">The sequence shown here is derived from an EMBL/GenBank/DDBJ whole genome shotgun (WGS) entry which is preliminary data.</text>
</comment>
<evidence type="ECO:0000313" key="3">
    <source>
        <dbReference type="EMBL" id="NKY99412.1"/>
    </source>
</evidence>
<keyword evidence="4" id="KW-1185">Reference proteome</keyword>
<proteinExistence type="predicted"/>
<evidence type="ECO:0000256" key="1">
    <source>
        <dbReference type="SAM" id="MobiDB-lite"/>
    </source>
</evidence>
<dbReference type="Proteomes" id="UP000553209">
    <property type="component" value="Unassembled WGS sequence"/>
</dbReference>
<evidence type="ECO:0000259" key="2">
    <source>
        <dbReference type="Pfam" id="PF26450"/>
    </source>
</evidence>
<reference evidence="3 4" key="1">
    <citation type="submission" date="2020-04" db="EMBL/GenBank/DDBJ databases">
        <title>MicrobeNet Type strains.</title>
        <authorList>
            <person name="Nicholson A.C."/>
        </authorList>
    </citation>
    <scope>NUCLEOTIDE SEQUENCE [LARGE SCALE GENOMIC DNA]</scope>
    <source>
        <strain evidence="3 4">ATCC 23612</strain>
    </source>
</reference>
<name>A0A7X6RRL6_9ACTN</name>
<evidence type="ECO:0000313" key="4">
    <source>
        <dbReference type="Proteomes" id="UP000553209"/>
    </source>
</evidence>
<dbReference type="Pfam" id="PF26450">
    <property type="entry name" value="DUF8129"/>
    <property type="match status" value="1"/>
</dbReference>
<accession>A0A7X6RRL6</accession>
<feature type="compositionally biased region" description="Polar residues" evidence="1">
    <location>
        <begin position="84"/>
        <end position="93"/>
    </location>
</feature>
<dbReference type="EMBL" id="JAAXPG010000015">
    <property type="protein sequence ID" value="NKY99412.1"/>
    <property type="molecule type" value="Genomic_DNA"/>
</dbReference>
<dbReference type="AlphaFoldDB" id="A0A7X6RRL6"/>
<feature type="region of interest" description="Disordered" evidence="1">
    <location>
        <begin position="59"/>
        <end position="118"/>
    </location>
</feature>
<protein>
    <recommendedName>
        <fullName evidence="2">DUF8129 domain-containing protein</fullName>
    </recommendedName>
</protein>
<sequence length="118" mass="12759">MQHETQPPIEGYEGLPLGTLQHRVRSLDADQMRQLIGYESDHANRINVLEILEHRLIELEQGAEPSEGSQDFQPERPGPPTGGSPVSENTAAPASSPPPHGVPNQPAKPKGDYQPGGQ</sequence>
<organism evidence="3 4">
    <name type="scientific">Nocardiopsis alborubida</name>
    <dbReference type="NCBI Taxonomy" id="146802"/>
    <lineage>
        <taxon>Bacteria</taxon>
        <taxon>Bacillati</taxon>
        <taxon>Actinomycetota</taxon>
        <taxon>Actinomycetes</taxon>
        <taxon>Streptosporangiales</taxon>
        <taxon>Nocardiopsidaceae</taxon>
        <taxon>Nocardiopsis</taxon>
    </lineage>
</organism>
<dbReference type="RefSeq" id="WP_061079017.1">
    <property type="nucleotide sequence ID" value="NZ_JAAXPG010000015.1"/>
</dbReference>
<feature type="domain" description="DUF8129" evidence="2">
    <location>
        <begin position="17"/>
        <end position="60"/>
    </location>
</feature>
<dbReference type="InterPro" id="IPR058442">
    <property type="entry name" value="DUF8129"/>
</dbReference>